<dbReference type="Proteomes" id="UP000076738">
    <property type="component" value="Unassembled WGS sequence"/>
</dbReference>
<dbReference type="OrthoDB" id="19679at2759"/>
<feature type="compositionally biased region" description="Low complexity" evidence="4">
    <location>
        <begin position="307"/>
        <end position="321"/>
    </location>
</feature>
<keyword evidence="3" id="KW-0539">Nucleus</keyword>
<keyword evidence="6" id="KW-1185">Reference proteome</keyword>
<feature type="region of interest" description="Disordered" evidence="4">
    <location>
        <begin position="192"/>
        <end position="230"/>
    </location>
</feature>
<dbReference type="InterPro" id="IPR019148">
    <property type="entry name" value="Nuclear_protein_DGCR14_ESS-2"/>
</dbReference>
<feature type="compositionally biased region" description="Low complexity" evidence="4">
    <location>
        <begin position="467"/>
        <end position="482"/>
    </location>
</feature>
<feature type="compositionally biased region" description="Low complexity" evidence="4">
    <location>
        <begin position="348"/>
        <end position="364"/>
    </location>
</feature>
<dbReference type="PANTHER" id="PTHR12940:SF0">
    <property type="entry name" value="SPLICING FACTOR ESS-2 HOMOLOG"/>
    <property type="match status" value="1"/>
</dbReference>
<accession>A0A167LT89</accession>
<dbReference type="STRING" id="1330018.A0A167LT89"/>
<evidence type="ECO:0000256" key="3">
    <source>
        <dbReference type="ARBA" id="ARBA00023242"/>
    </source>
</evidence>
<organism evidence="5 6">
    <name type="scientific">Calocera viscosa (strain TUFC12733)</name>
    <dbReference type="NCBI Taxonomy" id="1330018"/>
    <lineage>
        <taxon>Eukaryota</taxon>
        <taxon>Fungi</taxon>
        <taxon>Dikarya</taxon>
        <taxon>Basidiomycota</taxon>
        <taxon>Agaricomycotina</taxon>
        <taxon>Dacrymycetes</taxon>
        <taxon>Dacrymycetales</taxon>
        <taxon>Dacrymycetaceae</taxon>
        <taxon>Calocera</taxon>
    </lineage>
</organism>
<dbReference type="EMBL" id="KV417286">
    <property type="protein sequence ID" value="KZO96008.1"/>
    <property type="molecule type" value="Genomic_DNA"/>
</dbReference>
<feature type="region of interest" description="Disordered" evidence="4">
    <location>
        <begin position="458"/>
        <end position="496"/>
    </location>
</feature>
<comment type="similarity">
    <text evidence="2">Belongs to the ESS2 family.</text>
</comment>
<proteinExistence type="inferred from homology"/>
<feature type="region of interest" description="Disordered" evidence="4">
    <location>
        <begin position="292"/>
        <end position="378"/>
    </location>
</feature>
<dbReference type="AlphaFoldDB" id="A0A167LT89"/>
<feature type="region of interest" description="Disordered" evidence="4">
    <location>
        <begin position="243"/>
        <end position="276"/>
    </location>
</feature>
<dbReference type="GO" id="GO:0071013">
    <property type="term" value="C:catalytic step 2 spliceosome"/>
    <property type="evidence" value="ECO:0007669"/>
    <property type="project" value="TreeGrafter"/>
</dbReference>
<sequence>MSTYGGTPSSSRTPVASTSQAVIPFAERSRSLNRQVVLEEDEYTAALSHIIARDFFPSIQELDATNGYLEALDSGDQERISDSVRQLAALTDKTPLASRSIYAETPGGTSGRGLQGKKRTHEEMYGSRGLDDFQAKFTSEDNASFTEILDEENQKRKERWGWAYEAEKKAKTKALEWKEKRAAMITAPSEAQGVEQRLITEGGEGSGKVKEARADEERDDDDDEASVLALVLDSDKDKSLVLASTADSTLKPPEEPESEPWDPNNILSRPVDKRSASVPTWNFTARNTFMFPPDADASPYAPPPSSSKPVDASAAAAGAASEKTIKHGNTRLPEYESEVPGEPPSPTRSRISRAIRGSISAMSIDGSSEVEGPKGSYPLVDAIPSPSPDMLGPDRLKQLMTWGTLSATPRALPADGEGGGSSPFSIAPPTPRDDLAHRLGSTASRSLREKAAMYASTPASSVYNTPGTTRSARAASPAGRGSMPPPSFIPSGRKGDNLSVAGRNLLSKTGAAKGSSLGDSLNRTAAKRRAEAMTRAGGWEGLGVASKGLKAARWTPSPSPRRSEEA</sequence>
<evidence type="ECO:0000256" key="1">
    <source>
        <dbReference type="ARBA" id="ARBA00004123"/>
    </source>
</evidence>
<feature type="region of interest" description="Disordered" evidence="4">
    <location>
        <begin position="101"/>
        <end position="121"/>
    </location>
</feature>
<protein>
    <recommendedName>
        <fullName evidence="7">Nuclear protein DGCR14</fullName>
    </recommendedName>
</protein>
<feature type="region of interest" description="Disordered" evidence="4">
    <location>
        <begin position="510"/>
        <end position="566"/>
    </location>
</feature>
<dbReference type="Pfam" id="PF09751">
    <property type="entry name" value="Es2"/>
    <property type="match status" value="1"/>
</dbReference>
<evidence type="ECO:0000256" key="2">
    <source>
        <dbReference type="ARBA" id="ARBA00009072"/>
    </source>
</evidence>
<name>A0A167LT89_CALVF</name>
<comment type="subcellular location">
    <subcellularLocation>
        <location evidence="1">Nucleus</location>
    </subcellularLocation>
</comment>
<evidence type="ECO:0008006" key="7">
    <source>
        <dbReference type="Google" id="ProtNLM"/>
    </source>
</evidence>
<feature type="region of interest" description="Disordered" evidence="4">
    <location>
        <begin position="408"/>
        <end position="437"/>
    </location>
</feature>
<evidence type="ECO:0000313" key="6">
    <source>
        <dbReference type="Proteomes" id="UP000076738"/>
    </source>
</evidence>
<reference evidence="5 6" key="1">
    <citation type="journal article" date="2016" name="Mol. Biol. Evol.">
        <title>Comparative Genomics of Early-Diverging Mushroom-Forming Fungi Provides Insights into the Origins of Lignocellulose Decay Capabilities.</title>
        <authorList>
            <person name="Nagy L.G."/>
            <person name="Riley R."/>
            <person name="Tritt A."/>
            <person name="Adam C."/>
            <person name="Daum C."/>
            <person name="Floudas D."/>
            <person name="Sun H."/>
            <person name="Yadav J.S."/>
            <person name="Pangilinan J."/>
            <person name="Larsson K.H."/>
            <person name="Matsuura K."/>
            <person name="Barry K."/>
            <person name="Labutti K."/>
            <person name="Kuo R."/>
            <person name="Ohm R.A."/>
            <person name="Bhattacharya S.S."/>
            <person name="Shirouzu T."/>
            <person name="Yoshinaga Y."/>
            <person name="Martin F.M."/>
            <person name="Grigoriev I.V."/>
            <person name="Hibbett D.S."/>
        </authorList>
    </citation>
    <scope>NUCLEOTIDE SEQUENCE [LARGE SCALE GENOMIC DNA]</scope>
    <source>
        <strain evidence="5 6">TUFC12733</strain>
    </source>
</reference>
<gene>
    <name evidence="5" type="ORF">CALVIDRAFT_598702</name>
</gene>
<evidence type="ECO:0000313" key="5">
    <source>
        <dbReference type="EMBL" id="KZO96008.1"/>
    </source>
</evidence>
<evidence type="ECO:0000256" key="4">
    <source>
        <dbReference type="SAM" id="MobiDB-lite"/>
    </source>
</evidence>
<dbReference type="PANTHER" id="PTHR12940">
    <property type="entry name" value="ES-2 PROTEIN - RELATED"/>
    <property type="match status" value="1"/>
</dbReference>
<feature type="compositionally biased region" description="Basic and acidic residues" evidence="4">
    <location>
        <begin position="207"/>
        <end position="216"/>
    </location>
</feature>